<reference evidence="1" key="1">
    <citation type="submission" date="2020-11" db="EMBL/GenBank/DDBJ databases">
        <authorList>
            <person name="Tran Van P."/>
        </authorList>
    </citation>
    <scope>NUCLEOTIDE SEQUENCE</scope>
</reference>
<feature type="non-terminal residue" evidence="1">
    <location>
        <position position="1"/>
    </location>
</feature>
<sequence>MELGTGTAEKHFDIVAETLITQLWGTVYDSVDCVLGTLSTLKMLPEQEIHTRKRSDPEPGRKCSKRSLTLLVTEQRNSIAEPLMATELNRLKNKGRGRMGEKEYSLNGERRASEAGDGLRSVEKLDAFRRKQEASILLKTQHSPRHVLSEGGRGSELLLM</sequence>
<dbReference type="AlphaFoldDB" id="A0A7R8WPL1"/>
<dbReference type="EMBL" id="OB665275">
    <property type="protein sequence ID" value="CAD7232886.1"/>
    <property type="molecule type" value="Genomic_DNA"/>
</dbReference>
<gene>
    <name evidence="1" type="ORF">CTOB1V02_LOCUS10711</name>
</gene>
<evidence type="ECO:0000313" key="1">
    <source>
        <dbReference type="EMBL" id="CAD7232886.1"/>
    </source>
</evidence>
<proteinExistence type="predicted"/>
<organism evidence="1">
    <name type="scientific">Cyprideis torosa</name>
    <dbReference type="NCBI Taxonomy" id="163714"/>
    <lineage>
        <taxon>Eukaryota</taxon>
        <taxon>Metazoa</taxon>
        <taxon>Ecdysozoa</taxon>
        <taxon>Arthropoda</taxon>
        <taxon>Crustacea</taxon>
        <taxon>Oligostraca</taxon>
        <taxon>Ostracoda</taxon>
        <taxon>Podocopa</taxon>
        <taxon>Podocopida</taxon>
        <taxon>Cytherocopina</taxon>
        <taxon>Cytheroidea</taxon>
        <taxon>Cytherideidae</taxon>
        <taxon>Cyprideis</taxon>
    </lineage>
</organism>
<protein>
    <submittedName>
        <fullName evidence="1">Uncharacterized protein</fullName>
    </submittedName>
</protein>
<name>A0A7R8WPL1_9CRUS</name>
<accession>A0A7R8WPL1</accession>